<evidence type="ECO:0000313" key="4">
    <source>
        <dbReference type="Proteomes" id="UP000241203"/>
    </source>
</evidence>
<keyword evidence="1" id="KW-0472">Membrane</keyword>
<feature type="transmembrane region" description="Helical" evidence="1">
    <location>
        <begin position="20"/>
        <end position="41"/>
    </location>
</feature>
<comment type="caution">
    <text evidence="2">The sequence shown here is derived from an EMBL/GenBank/DDBJ whole genome shotgun (WGS) entry which is preliminary data.</text>
</comment>
<feature type="transmembrane region" description="Helical" evidence="1">
    <location>
        <begin position="48"/>
        <end position="72"/>
    </location>
</feature>
<reference evidence="2 4" key="1">
    <citation type="submission" date="2018-03" db="EMBL/GenBank/DDBJ databases">
        <title>Genomic Encyclopedia of Archaeal and Bacterial Type Strains, Phase II (KMG-II): from individual species to whole genera.</title>
        <authorList>
            <person name="Goeker M."/>
        </authorList>
    </citation>
    <scope>NUCLEOTIDE SEQUENCE [LARGE SCALE GENOMIC DNA]</scope>
    <source>
        <strain evidence="2 4">DSM 21548</strain>
    </source>
</reference>
<protein>
    <submittedName>
        <fullName evidence="2">Uncharacterized protein</fullName>
    </submittedName>
</protein>
<organism evidence="2 4">
    <name type="scientific">Labedella gwakjiensis</name>
    <dbReference type="NCBI Taxonomy" id="390269"/>
    <lineage>
        <taxon>Bacteria</taxon>
        <taxon>Bacillati</taxon>
        <taxon>Actinomycetota</taxon>
        <taxon>Actinomycetes</taxon>
        <taxon>Micrococcales</taxon>
        <taxon>Microbacteriaceae</taxon>
        <taxon>Labedella</taxon>
    </lineage>
</organism>
<dbReference type="RefSeq" id="WP_106562228.1">
    <property type="nucleotide sequence ID" value="NZ_PYAU01000001.1"/>
</dbReference>
<gene>
    <name evidence="2" type="ORF">CLV49_0634</name>
    <name evidence="3" type="ORF">ELQ93_17435</name>
</gene>
<dbReference type="Proteomes" id="UP000241203">
    <property type="component" value="Unassembled WGS sequence"/>
</dbReference>
<dbReference type="Proteomes" id="UP000268291">
    <property type="component" value="Unassembled WGS sequence"/>
</dbReference>
<reference evidence="3 5" key="2">
    <citation type="submission" date="2018-12" db="EMBL/GenBank/DDBJ databases">
        <authorList>
            <person name="hu s."/>
            <person name="Xu Y."/>
            <person name="Xu B."/>
            <person name="Li F."/>
        </authorList>
    </citation>
    <scope>NUCLEOTIDE SEQUENCE [LARGE SCALE GENOMIC DNA]</scope>
    <source>
        <strain evidence="3 5">KSW2-17</strain>
    </source>
</reference>
<name>A0A2P8GST0_9MICO</name>
<dbReference type="EMBL" id="RZGY01000005">
    <property type="protein sequence ID" value="RUQ81815.1"/>
    <property type="molecule type" value="Genomic_DNA"/>
</dbReference>
<evidence type="ECO:0000313" key="3">
    <source>
        <dbReference type="EMBL" id="RUQ81815.1"/>
    </source>
</evidence>
<keyword evidence="1" id="KW-1133">Transmembrane helix</keyword>
<feature type="transmembrane region" description="Helical" evidence="1">
    <location>
        <begin position="92"/>
        <end position="110"/>
    </location>
</feature>
<evidence type="ECO:0000313" key="2">
    <source>
        <dbReference type="EMBL" id="PSL37028.1"/>
    </source>
</evidence>
<keyword evidence="5" id="KW-1185">Reference proteome</keyword>
<keyword evidence="1" id="KW-0812">Transmembrane</keyword>
<evidence type="ECO:0000313" key="5">
    <source>
        <dbReference type="Proteomes" id="UP000268291"/>
    </source>
</evidence>
<dbReference type="EMBL" id="PYAU01000001">
    <property type="protein sequence ID" value="PSL37028.1"/>
    <property type="molecule type" value="Genomic_DNA"/>
</dbReference>
<evidence type="ECO:0000256" key="1">
    <source>
        <dbReference type="SAM" id="Phobius"/>
    </source>
</evidence>
<proteinExistence type="predicted"/>
<sequence length="267" mass="27466">MMDVEDDHPGPVPALTRASLTSSVLAIVAAIAAYVTLAGLFGSSPSRALSVLFPLGVIAAVVCAILALILAIADIVRSRGFARSHTATHAALFLSILLAAPALAIGGPYASGVAGQLWQGGIGQSIAYSETVEAEYDAQLDDHTVLLEPLVDTAIELADGSIAEDAAEQNTRLGTCDGGRWVTFAADVIARAGDAERIVEAWQAAGLTFTHRSGGDVESWTYVRSSTSPYPLVEADVTRTPSGDGERLTVSLISSCVGDGLSGPMTG</sequence>
<accession>A0A2P8GST0</accession>
<dbReference type="AlphaFoldDB" id="A0A2P8GST0"/>